<evidence type="ECO:0000256" key="1">
    <source>
        <dbReference type="SAM" id="MobiDB-lite"/>
    </source>
</evidence>
<feature type="non-terminal residue" evidence="2">
    <location>
        <position position="95"/>
    </location>
</feature>
<gene>
    <name evidence="2" type="ORF">B296_00046344</name>
</gene>
<evidence type="ECO:0000313" key="2">
    <source>
        <dbReference type="EMBL" id="RRT46970.1"/>
    </source>
</evidence>
<name>A0A426Y5S3_ENSVE</name>
<comment type="caution">
    <text evidence="2">The sequence shown here is derived from an EMBL/GenBank/DDBJ whole genome shotgun (WGS) entry which is preliminary data.</text>
</comment>
<evidence type="ECO:0000313" key="3">
    <source>
        <dbReference type="Proteomes" id="UP000287651"/>
    </source>
</evidence>
<organism evidence="2 3">
    <name type="scientific">Ensete ventricosum</name>
    <name type="common">Abyssinian banana</name>
    <name type="synonym">Musa ensete</name>
    <dbReference type="NCBI Taxonomy" id="4639"/>
    <lineage>
        <taxon>Eukaryota</taxon>
        <taxon>Viridiplantae</taxon>
        <taxon>Streptophyta</taxon>
        <taxon>Embryophyta</taxon>
        <taxon>Tracheophyta</taxon>
        <taxon>Spermatophyta</taxon>
        <taxon>Magnoliopsida</taxon>
        <taxon>Liliopsida</taxon>
        <taxon>Zingiberales</taxon>
        <taxon>Musaceae</taxon>
        <taxon>Ensete</taxon>
    </lineage>
</organism>
<feature type="compositionally biased region" description="Basic residues" evidence="1">
    <location>
        <begin position="50"/>
        <end position="63"/>
    </location>
</feature>
<accession>A0A426Y5S3</accession>
<dbReference type="Proteomes" id="UP000287651">
    <property type="component" value="Unassembled WGS sequence"/>
</dbReference>
<dbReference type="AlphaFoldDB" id="A0A426Y5S3"/>
<protein>
    <submittedName>
        <fullName evidence="2">Uncharacterized protein</fullName>
    </submittedName>
</protein>
<sequence length="95" mass="11026">MEPGFTILTYTVRYGRYIPVRQVTGTWTACYWAVLPKIDRRRSIEEEKGKKKRKRRKKKRRIKNTAPSSPACRHRPWVARALSPPAGAFSPARGE</sequence>
<proteinExistence type="predicted"/>
<feature type="region of interest" description="Disordered" evidence="1">
    <location>
        <begin position="43"/>
        <end position="95"/>
    </location>
</feature>
<reference evidence="2 3" key="1">
    <citation type="journal article" date="2014" name="Agronomy (Basel)">
        <title>A Draft Genome Sequence for Ensete ventricosum, the Drought-Tolerant Tree Against Hunger.</title>
        <authorList>
            <person name="Harrison J."/>
            <person name="Moore K.A."/>
            <person name="Paszkiewicz K."/>
            <person name="Jones T."/>
            <person name="Grant M."/>
            <person name="Ambacheew D."/>
            <person name="Muzemil S."/>
            <person name="Studholme D.J."/>
        </authorList>
    </citation>
    <scope>NUCLEOTIDE SEQUENCE [LARGE SCALE GENOMIC DNA]</scope>
</reference>
<dbReference type="EMBL" id="AMZH03014834">
    <property type="protein sequence ID" value="RRT46970.1"/>
    <property type="molecule type" value="Genomic_DNA"/>
</dbReference>